<organism evidence="1 2">
    <name type="scientific">Rattus norvegicus</name>
    <name type="common">Rat</name>
    <dbReference type="NCBI Taxonomy" id="10116"/>
    <lineage>
        <taxon>Eukaryota</taxon>
        <taxon>Metazoa</taxon>
        <taxon>Chordata</taxon>
        <taxon>Craniata</taxon>
        <taxon>Vertebrata</taxon>
        <taxon>Euteleostomi</taxon>
        <taxon>Mammalia</taxon>
        <taxon>Eutheria</taxon>
        <taxon>Euarchontoglires</taxon>
        <taxon>Glires</taxon>
        <taxon>Rodentia</taxon>
        <taxon>Myomorpha</taxon>
        <taxon>Muroidea</taxon>
        <taxon>Muridae</taxon>
        <taxon>Murinae</taxon>
        <taxon>Rattus</taxon>
    </lineage>
</organism>
<protein>
    <submittedName>
        <fullName evidence="1">RCG24852</fullName>
    </submittedName>
</protein>
<accession>A6JBW9</accession>
<sequence length="54" mass="5752">MDLVCLAVGLTELTATEQICAITDDSYPNCISLAVCTTLGKLLNLSRSQHGLLQ</sequence>
<reference evidence="2" key="1">
    <citation type="submission" date="2005-09" db="EMBL/GenBank/DDBJ databases">
        <authorList>
            <person name="Mural R.J."/>
            <person name="Li P.W."/>
            <person name="Adams M.D."/>
            <person name="Amanatides P.G."/>
            <person name="Baden-Tillson H."/>
            <person name="Barnstead M."/>
            <person name="Chin S.H."/>
            <person name="Dew I."/>
            <person name="Evans C.A."/>
            <person name="Ferriera S."/>
            <person name="Flanigan M."/>
            <person name="Fosler C."/>
            <person name="Glodek A."/>
            <person name="Gu Z."/>
            <person name="Holt R.A."/>
            <person name="Jennings D."/>
            <person name="Kraft C.L."/>
            <person name="Lu F."/>
            <person name="Nguyen T."/>
            <person name="Nusskern D.R."/>
            <person name="Pfannkoch C.M."/>
            <person name="Sitter C."/>
            <person name="Sutton G.G."/>
            <person name="Venter J.C."/>
            <person name="Wang Z."/>
            <person name="Woodage T."/>
            <person name="Zheng X.H."/>
            <person name="Zhong F."/>
        </authorList>
    </citation>
    <scope>NUCLEOTIDE SEQUENCE [LARGE SCALE GENOMIC DNA]</scope>
    <source>
        <strain>BN</strain>
        <strain evidence="2">Sprague-Dawley</strain>
    </source>
</reference>
<gene>
    <name evidence="1" type="ORF">rCG_24852</name>
</gene>
<evidence type="ECO:0000313" key="1">
    <source>
        <dbReference type="EMBL" id="EDM08496.1"/>
    </source>
</evidence>
<dbReference type="AlphaFoldDB" id="A6JBW9"/>
<name>A6JBW9_RAT</name>
<dbReference type="EMBL" id="CH473980">
    <property type="protein sequence ID" value="EDM08496.1"/>
    <property type="molecule type" value="Genomic_DNA"/>
</dbReference>
<evidence type="ECO:0000313" key="2">
    <source>
        <dbReference type="Proteomes" id="UP000234681"/>
    </source>
</evidence>
<dbReference type="Proteomes" id="UP000234681">
    <property type="component" value="Chromosome 1"/>
</dbReference>
<proteinExistence type="predicted"/>